<dbReference type="Proteomes" id="UP001221898">
    <property type="component" value="Unassembled WGS sequence"/>
</dbReference>
<comment type="caution">
    <text evidence="2">The sequence shown here is derived from an EMBL/GenBank/DDBJ whole genome shotgun (WGS) entry which is preliminary data.</text>
</comment>
<feature type="region of interest" description="Disordered" evidence="1">
    <location>
        <begin position="90"/>
        <end position="112"/>
    </location>
</feature>
<evidence type="ECO:0000256" key="1">
    <source>
        <dbReference type="SAM" id="MobiDB-lite"/>
    </source>
</evidence>
<evidence type="ECO:0000313" key="3">
    <source>
        <dbReference type="Proteomes" id="UP001221898"/>
    </source>
</evidence>
<reference evidence="2" key="1">
    <citation type="journal article" date="2023" name="Science">
        <title>Genome structures resolve the early diversification of teleost fishes.</title>
        <authorList>
            <person name="Parey E."/>
            <person name="Louis A."/>
            <person name="Montfort J."/>
            <person name="Bouchez O."/>
            <person name="Roques C."/>
            <person name="Iampietro C."/>
            <person name="Lluch J."/>
            <person name="Castinel A."/>
            <person name="Donnadieu C."/>
            <person name="Desvignes T."/>
            <person name="Floi Bucao C."/>
            <person name="Jouanno E."/>
            <person name="Wen M."/>
            <person name="Mejri S."/>
            <person name="Dirks R."/>
            <person name="Jansen H."/>
            <person name="Henkel C."/>
            <person name="Chen W.J."/>
            <person name="Zahm M."/>
            <person name="Cabau C."/>
            <person name="Klopp C."/>
            <person name="Thompson A.W."/>
            <person name="Robinson-Rechavi M."/>
            <person name="Braasch I."/>
            <person name="Lecointre G."/>
            <person name="Bobe J."/>
            <person name="Postlethwait J.H."/>
            <person name="Berthelot C."/>
            <person name="Roest Crollius H."/>
            <person name="Guiguen Y."/>
        </authorList>
    </citation>
    <scope>NUCLEOTIDE SEQUENCE</scope>
    <source>
        <strain evidence="2">NC1722</strain>
    </source>
</reference>
<dbReference type="AlphaFoldDB" id="A0AAD7RJM3"/>
<organism evidence="2 3">
    <name type="scientific">Aldrovandia affinis</name>
    <dbReference type="NCBI Taxonomy" id="143900"/>
    <lineage>
        <taxon>Eukaryota</taxon>
        <taxon>Metazoa</taxon>
        <taxon>Chordata</taxon>
        <taxon>Craniata</taxon>
        <taxon>Vertebrata</taxon>
        <taxon>Euteleostomi</taxon>
        <taxon>Actinopterygii</taxon>
        <taxon>Neopterygii</taxon>
        <taxon>Teleostei</taxon>
        <taxon>Notacanthiformes</taxon>
        <taxon>Halosauridae</taxon>
        <taxon>Aldrovandia</taxon>
    </lineage>
</organism>
<gene>
    <name evidence="2" type="ORF">AAFF_G00185070</name>
</gene>
<dbReference type="EMBL" id="JAINUG010000247">
    <property type="protein sequence ID" value="KAJ8385553.1"/>
    <property type="molecule type" value="Genomic_DNA"/>
</dbReference>
<keyword evidence="3" id="KW-1185">Reference proteome</keyword>
<name>A0AAD7RJM3_9TELE</name>
<accession>A0AAD7RJM3</accession>
<evidence type="ECO:0000313" key="2">
    <source>
        <dbReference type="EMBL" id="KAJ8385553.1"/>
    </source>
</evidence>
<proteinExistence type="predicted"/>
<protein>
    <submittedName>
        <fullName evidence="2">Uncharacterized protein</fullName>
    </submittedName>
</protein>
<sequence>MPQGSGILLSRACTDFLLEESPESRLIRSVNRSQAFAWSIAERRIHGEARRTDREPGGVVAERPDLLRRAEPISRSAIMCGGNHWVKNSESVQRDAVGNSSCSHKGVRGHSR</sequence>